<dbReference type="PANTHER" id="PTHR47481">
    <property type="match status" value="1"/>
</dbReference>
<evidence type="ECO:0000313" key="2">
    <source>
        <dbReference type="EMBL" id="GAA0169768.1"/>
    </source>
</evidence>
<reference evidence="2 3" key="1">
    <citation type="submission" date="2024-01" db="EMBL/GenBank/DDBJ databases">
        <title>The complete chloroplast genome sequence of Lithospermum erythrorhizon: insights into the phylogenetic relationship among Boraginaceae species and the maternal lineages of purple gromwells.</title>
        <authorList>
            <person name="Okada T."/>
            <person name="Watanabe K."/>
        </authorList>
    </citation>
    <scope>NUCLEOTIDE SEQUENCE [LARGE SCALE GENOMIC DNA]</scope>
</reference>
<dbReference type="Pfam" id="PF14223">
    <property type="entry name" value="Retrotran_gag_2"/>
    <property type="match status" value="1"/>
</dbReference>
<evidence type="ECO:0000313" key="3">
    <source>
        <dbReference type="Proteomes" id="UP001454036"/>
    </source>
</evidence>
<feature type="compositionally biased region" description="Pro residues" evidence="1">
    <location>
        <begin position="264"/>
        <end position="275"/>
    </location>
</feature>
<evidence type="ECO:0000256" key="1">
    <source>
        <dbReference type="SAM" id="MobiDB-lite"/>
    </source>
</evidence>
<dbReference type="PANTHER" id="PTHR47481:SF10">
    <property type="entry name" value="COPIA-LIKE POLYPROTEIN_RETROTRANSPOSON"/>
    <property type="match status" value="1"/>
</dbReference>
<gene>
    <name evidence="2" type="ORF">LIER_24176</name>
</gene>
<accession>A0AAV3R3D6</accession>
<proteinExistence type="predicted"/>
<organism evidence="2 3">
    <name type="scientific">Lithospermum erythrorhizon</name>
    <name type="common">Purple gromwell</name>
    <name type="synonym">Lithospermum officinale var. erythrorhizon</name>
    <dbReference type="NCBI Taxonomy" id="34254"/>
    <lineage>
        <taxon>Eukaryota</taxon>
        <taxon>Viridiplantae</taxon>
        <taxon>Streptophyta</taxon>
        <taxon>Embryophyta</taxon>
        <taxon>Tracheophyta</taxon>
        <taxon>Spermatophyta</taxon>
        <taxon>Magnoliopsida</taxon>
        <taxon>eudicotyledons</taxon>
        <taxon>Gunneridae</taxon>
        <taxon>Pentapetalae</taxon>
        <taxon>asterids</taxon>
        <taxon>lamiids</taxon>
        <taxon>Boraginales</taxon>
        <taxon>Boraginaceae</taxon>
        <taxon>Boraginoideae</taxon>
        <taxon>Lithospermeae</taxon>
        <taxon>Lithospermum</taxon>
    </lineage>
</organism>
<keyword evidence="3" id="KW-1185">Reference proteome</keyword>
<dbReference type="AlphaFoldDB" id="A0AAV3R3D6"/>
<dbReference type="Proteomes" id="UP001454036">
    <property type="component" value="Unassembled WGS sequence"/>
</dbReference>
<dbReference type="EMBL" id="BAABME010006968">
    <property type="protein sequence ID" value="GAA0169768.1"/>
    <property type="molecule type" value="Genomic_DNA"/>
</dbReference>
<protein>
    <submittedName>
        <fullName evidence="2">Uncharacterized protein</fullName>
    </submittedName>
</protein>
<comment type="caution">
    <text evidence="2">The sequence shown here is derived from an EMBL/GenBank/DDBJ whole genome shotgun (WGS) entry which is preliminary data.</text>
</comment>
<name>A0AAV3R3D6_LITER</name>
<feature type="region of interest" description="Disordered" evidence="1">
    <location>
        <begin position="186"/>
        <end position="287"/>
    </location>
</feature>
<sequence length="287" mass="32032">MENVLYSTWADLFEIHFRSSKVIQHILPNQDSTASDGYNENWATLDATVLKWIYATISTDVLHTIIEPGLTAMKAWNRLHNIFQDNEGSRPVTLEQDFSSTNMADFPSASAYCQRLKSLTDQLKNVGAPVPNNRLVLQMVSGLTEVYNGVATLIRQSSPIPQFYQACSMVILEESGLAKKAKQHQSSTSLLVKSPPDRPIFPQPTPSSASHQPRQWDRSAPCPAATSGPRNTSRGPRPNRKPYRLARSTAWPNYPQPGYHQPNSPWPWSPPPCPYPATNWARPSAPV</sequence>